<evidence type="ECO:0000256" key="1">
    <source>
        <dbReference type="SAM" id="Phobius"/>
    </source>
</evidence>
<sequence length="398" mass="45614">MSVGRLFVKAGKLLSLIIVIGTLYAYAMFQGGFVSWFLFYSVVSIIICNMLFMLYPLRWIEVERRFDKKLLSYDEKMEVTLLLKKKFPFPSLYISVMDTVPSGLEGMGKTPGTIFFFTSAKQFSYSYDIRGGKRGEYWFSPITLKTGDLFGFFHKEHQVDIEDSLTVLPRLRLLKRWKTLWNDNQETTPVTAKLMEDTFSVAGVRDYVPGDKLTSIDWKVTARAGKLVTKEFESQSGKGYTVILDNTGKFELDKMFEERIEFAASLIDDCYKQAIPAGFGVSTGEALLVEEGAKLNHFQTIYRELARLERIDMDSDPFSFFKQPVRNRSIVYITSDVTAERMNELESLLKYRNELVIALFLYEDVTDRGLRDSILTLKKQGANIVFIQSDSSVFDVTS</sequence>
<dbReference type="InterPro" id="IPR002881">
    <property type="entry name" value="DUF58"/>
</dbReference>
<evidence type="ECO:0000259" key="2">
    <source>
        <dbReference type="Pfam" id="PF01882"/>
    </source>
</evidence>
<dbReference type="Proteomes" id="UP000275076">
    <property type="component" value="Unassembled WGS sequence"/>
</dbReference>
<proteinExistence type="predicted"/>
<keyword evidence="1" id="KW-1133">Transmembrane helix</keyword>
<dbReference type="Pfam" id="PF01882">
    <property type="entry name" value="DUF58"/>
    <property type="match status" value="1"/>
</dbReference>
<evidence type="ECO:0000313" key="4">
    <source>
        <dbReference type="Proteomes" id="UP000275076"/>
    </source>
</evidence>
<keyword evidence="1" id="KW-0472">Membrane</keyword>
<dbReference type="OrthoDB" id="140416at2"/>
<feature type="transmembrane region" description="Helical" evidence="1">
    <location>
        <begin position="33"/>
        <end position="55"/>
    </location>
</feature>
<accession>A0A3R9P749</accession>
<dbReference type="PANTHER" id="PTHR34351:SF2">
    <property type="entry name" value="DUF58 DOMAIN-CONTAINING PROTEIN"/>
    <property type="match status" value="1"/>
</dbReference>
<dbReference type="RefSeq" id="WP_125557958.1">
    <property type="nucleotide sequence ID" value="NZ_RBVX01000021.1"/>
</dbReference>
<feature type="transmembrane region" description="Helical" evidence="1">
    <location>
        <begin position="7"/>
        <end position="27"/>
    </location>
</feature>
<dbReference type="PANTHER" id="PTHR34351">
    <property type="entry name" value="SLR1927 PROTEIN-RELATED"/>
    <property type="match status" value="1"/>
</dbReference>
<comment type="caution">
    <text evidence="3">The sequence shown here is derived from an EMBL/GenBank/DDBJ whole genome shotgun (WGS) entry which is preliminary data.</text>
</comment>
<organism evidence="3 4">
    <name type="scientific">Salibacterium salarium</name>
    <dbReference type="NCBI Taxonomy" id="284579"/>
    <lineage>
        <taxon>Bacteria</taxon>
        <taxon>Bacillati</taxon>
        <taxon>Bacillota</taxon>
        <taxon>Bacilli</taxon>
        <taxon>Bacillales</taxon>
        <taxon>Bacillaceae</taxon>
    </lineage>
</organism>
<reference evidence="3 4" key="1">
    <citation type="submission" date="2018-10" db="EMBL/GenBank/DDBJ databases">
        <title>Draft genome sequence of Bacillus salarius IM0101, isolated from a hypersaline soil in Inner Mongolia, China.</title>
        <authorList>
            <person name="Yamprayoonswat W."/>
            <person name="Boonvisut S."/>
            <person name="Jumpathong W."/>
            <person name="Sittihan S."/>
            <person name="Ruangsuj P."/>
            <person name="Wanthongcharoen S."/>
            <person name="Thongpramul N."/>
            <person name="Pimmason S."/>
            <person name="Yu B."/>
            <person name="Yasawong M."/>
        </authorList>
    </citation>
    <scope>NUCLEOTIDE SEQUENCE [LARGE SCALE GENOMIC DNA]</scope>
    <source>
        <strain evidence="3 4">IM0101</strain>
    </source>
</reference>
<name>A0A3R9P749_9BACI</name>
<protein>
    <submittedName>
        <fullName evidence="3">DUF58 domain-containing protein</fullName>
    </submittedName>
</protein>
<gene>
    <name evidence="3" type="ORF">D7Z54_19010</name>
</gene>
<dbReference type="EMBL" id="RBVX01000021">
    <property type="protein sequence ID" value="RSL31722.1"/>
    <property type="molecule type" value="Genomic_DNA"/>
</dbReference>
<evidence type="ECO:0000313" key="3">
    <source>
        <dbReference type="EMBL" id="RSL31722.1"/>
    </source>
</evidence>
<feature type="domain" description="DUF58" evidence="2">
    <location>
        <begin position="204"/>
        <end position="356"/>
    </location>
</feature>
<keyword evidence="4" id="KW-1185">Reference proteome</keyword>
<dbReference type="AlphaFoldDB" id="A0A3R9P749"/>
<keyword evidence="1" id="KW-0812">Transmembrane</keyword>